<keyword evidence="3" id="KW-1185">Reference proteome</keyword>
<feature type="transmembrane region" description="Helical" evidence="1">
    <location>
        <begin position="20"/>
        <end position="40"/>
    </location>
</feature>
<feature type="transmembrane region" description="Helical" evidence="1">
    <location>
        <begin position="46"/>
        <end position="64"/>
    </location>
</feature>
<dbReference type="EMBL" id="JAVFWL010000005">
    <property type="protein sequence ID" value="KAK6754290.1"/>
    <property type="molecule type" value="Genomic_DNA"/>
</dbReference>
<reference evidence="2 3" key="1">
    <citation type="submission" date="2023-08" db="EMBL/GenBank/DDBJ databases">
        <title>A Necator americanus chromosomal reference genome.</title>
        <authorList>
            <person name="Ilik V."/>
            <person name="Petrzelkova K.J."/>
            <person name="Pardy F."/>
            <person name="Fuh T."/>
            <person name="Niatou-Singa F.S."/>
            <person name="Gouil Q."/>
            <person name="Baker L."/>
            <person name="Ritchie M.E."/>
            <person name="Jex A.R."/>
            <person name="Gazzola D."/>
            <person name="Li H."/>
            <person name="Toshio Fujiwara R."/>
            <person name="Zhan B."/>
            <person name="Aroian R.V."/>
            <person name="Pafco B."/>
            <person name="Schwarz E.M."/>
        </authorList>
    </citation>
    <scope>NUCLEOTIDE SEQUENCE [LARGE SCALE GENOMIC DNA]</scope>
    <source>
        <strain evidence="2 3">Aroian</strain>
        <tissue evidence="2">Whole animal</tissue>
    </source>
</reference>
<dbReference type="Proteomes" id="UP001303046">
    <property type="component" value="Unassembled WGS sequence"/>
</dbReference>
<keyword evidence="1" id="KW-0472">Membrane</keyword>
<proteinExistence type="predicted"/>
<sequence>MRQVFRAADTTRHCGVNTKVACIVLGTLVTVLEIFCFLFLPLIAGIILISIAALVYIVLILTIVKMMRGLLIIFMIFNAVGTNVVSSQTEAMGASRGFTRSFKAPPEKPRTQLRKWFMSF</sequence>
<keyword evidence="1" id="KW-0812">Transmembrane</keyword>
<evidence type="ECO:0000256" key="1">
    <source>
        <dbReference type="SAM" id="Phobius"/>
    </source>
</evidence>
<organism evidence="2 3">
    <name type="scientific">Necator americanus</name>
    <name type="common">Human hookworm</name>
    <dbReference type="NCBI Taxonomy" id="51031"/>
    <lineage>
        <taxon>Eukaryota</taxon>
        <taxon>Metazoa</taxon>
        <taxon>Ecdysozoa</taxon>
        <taxon>Nematoda</taxon>
        <taxon>Chromadorea</taxon>
        <taxon>Rhabditida</taxon>
        <taxon>Rhabditina</taxon>
        <taxon>Rhabditomorpha</taxon>
        <taxon>Strongyloidea</taxon>
        <taxon>Ancylostomatidae</taxon>
        <taxon>Bunostominae</taxon>
        <taxon>Necator</taxon>
    </lineage>
</organism>
<protein>
    <submittedName>
        <fullName evidence="2">Uncharacterized protein</fullName>
    </submittedName>
</protein>
<comment type="caution">
    <text evidence="2">The sequence shown here is derived from an EMBL/GenBank/DDBJ whole genome shotgun (WGS) entry which is preliminary data.</text>
</comment>
<accession>A0ABR1DW90</accession>
<evidence type="ECO:0000313" key="3">
    <source>
        <dbReference type="Proteomes" id="UP001303046"/>
    </source>
</evidence>
<gene>
    <name evidence="2" type="primary">Necator_chrV.g18135</name>
    <name evidence="2" type="ORF">RB195_013344</name>
</gene>
<evidence type="ECO:0000313" key="2">
    <source>
        <dbReference type="EMBL" id="KAK6754290.1"/>
    </source>
</evidence>
<name>A0ABR1DW90_NECAM</name>
<keyword evidence="1" id="KW-1133">Transmembrane helix</keyword>